<evidence type="ECO:0000313" key="4">
    <source>
        <dbReference type="Proteomes" id="UP000636264"/>
    </source>
</evidence>
<feature type="domain" description="DUF112" evidence="2">
    <location>
        <begin position="21"/>
        <end position="440"/>
    </location>
</feature>
<evidence type="ECO:0000259" key="2">
    <source>
        <dbReference type="Pfam" id="PF01970"/>
    </source>
</evidence>
<dbReference type="RefSeq" id="WP_244630443.1">
    <property type="nucleotide sequence ID" value="NZ_BMIF01000014.1"/>
</dbReference>
<comment type="caution">
    <text evidence="3">The sequence shown here is derived from an EMBL/GenBank/DDBJ whole genome shotgun (WGS) entry which is preliminary data.</text>
</comment>
<reference evidence="3" key="1">
    <citation type="journal article" date="2014" name="Int. J. Syst. Evol. Microbiol.">
        <title>Complete genome sequence of Corynebacterium casei LMG S-19264T (=DSM 44701T), isolated from a smear-ripened cheese.</title>
        <authorList>
            <consortium name="US DOE Joint Genome Institute (JGI-PGF)"/>
            <person name="Walter F."/>
            <person name="Albersmeier A."/>
            <person name="Kalinowski J."/>
            <person name="Ruckert C."/>
        </authorList>
    </citation>
    <scope>NUCLEOTIDE SEQUENCE</scope>
    <source>
        <strain evidence="3">CGMCC 1.15320</strain>
    </source>
</reference>
<dbReference type="PANTHER" id="PTHR35342">
    <property type="entry name" value="TRICARBOXYLIC TRANSPORT PROTEIN"/>
    <property type="match status" value="1"/>
</dbReference>
<proteinExistence type="predicted"/>
<feature type="transmembrane region" description="Helical" evidence="1">
    <location>
        <begin position="260"/>
        <end position="283"/>
    </location>
</feature>
<sequence>MEAFFSLLNGMALALAWPSVLYSIGGVTLGMMVGVLPGVGPMAAIALILPVTFHIAPTDALIMLAGVYYGAQYGGSITSILLNLPGTASSAVVCLDGHPMAQRGRAGAALFITTFGSFIGSNLAIVLLVIFAEPLARVALQFQPADYFSMMLMGLIAAATLSEGSVAKGIIMVLFGLILGMVGADVNTGAQRFTFGFTDLWNGISIVAVAMGFFGVTEVIRNLVTGGERDASVYSVTWRTLLPTKQEMRDSTMPIARGSLIGMAFGLLPGTGTSISSFVAYLAEKKISRHPEKFGHGTVEGMASSEAANNATAQSAFIPTLSLGIPADGVMALLLAAMMIHGIQPGPRFLTENPDVFWGLIGSFVIGNLFLVILNLPLIGIWVKFLSVPYRFLAPVVILLIAIGVYSIQSSTSDIFFVIGFGIAGYVLSRLGFQAAPLLLGLVLGPMVEENLRRALLITRGDYMVFLERPISLSFLILTALLILSSVWTPWKRFKKKAEA</sequence>
<feature type="transmembrane region" description="Helical" evidence="1">
    <location>
        <begin position="390"/>
        <end position="409"/>
    </location>
</feature>
<dbReference type="Proteomes" id="UP000636264">
    <property type="component" value="Unassembled WGS sequence"/>
</dbReference>
<feature type="transmembrane region" description="Helical" evidence="1">
    <location>
        <begin position="46"/>
        <end position="71"/>
    </location>
</feature>
<dbReference type="InterPro" id="IPR002823">
    <property type="entry name" value="DUF112_TM"/>
</dbReference>
<keyword evidence="1" id="KW-0812">Transmembrane</keyword>
<dbReference type="AlphaFoldDB" id="A0A916W9M8"/>
<protein>
    <recommendedName>
        <fullName evidence="2">DUF112 domain-containing protein</fullName>
    </recommendedName>
</protein>
<feature type="transmembrane region" description="Helical" evidence="1">
    <location>
        <begin position="356"/>
        <end position="383"/>
    </location>
</feature>
<reference evidence="3" key="2">
    <citation type="submission" date="2020-09" db="EMBL/GenBank/DDBJ databases">
        <authorList>
            <person name="Sun Q."/>
            <person name="Zhou Y."/>
        </authorList>
    </citation>
    <scope>NUCLEOTIDE SEQUENCE</scope>
    <source>
        <strain evidence="3">CGMCC 1.15320</strain>
    </source>
</reference>
<evidence type="ECO:0000256" key="1">
    <source>
        <dbReference type="SAM" id="Phobius"/>
    </source>
</evidence>
<feature type="transmembrane region" description="Helical" evidence="1">
    <location>
        <begin position="200"/>
        <end position="220"/>
    </location>
</feature>
<feature type="transmembrane region" description="Helical" evidence="1">
    <location>
        <begin position="152"/>
        <end position="179"/>
    </location>
</feature>
<evidence type="ECO:0000313" key="3">
    <source>
        <dbReference type="EMBL" id="GGA78466.1"/>
    </source>
</evidence>
<feature type="transmembrane region" description="Helical" evidence="1">
    <location>
        <begin position="415"/>
        <end position="445"/>
    </location>
</feature>
<keyword evidence="1" id="KW-1133">Transmembrane helix</keyword>
<feature type="transmembrane region" description="Helical" evidence="1">
    <location>
        <begin position="466"/>
        <end position="488"/>
    </location>
</feature>
<organism evidence="3 4">
    <name type="scientific">Nitratireductor aestuarii</name>
    <dbReference type="NCBI Taxonomy" id="1735103"/>
    <lineage>
        <taxon>Bacteria</taxon>
        <taxon>Pseudomonadati</taxon>
        <taxon>Pseudomonadota</taxon>
        <taxon>Alphaproteobacteria</taxon>
        <taxon>Hyphomicrobiales</taxon>
        <taxon>Phyllobacteriaceae</taxon>
        <taxon>Nitratireductor</taxon>
    </lineage>
</organism>
<feature type="transmembrane region" description="Helical" evidence="1">
    <location>
        <begin position="323"/>
        <end position="344"/>
    </location>
</feature>
<dbReference type="Pfam" id="PF01970">
    <property type="entry name" value="TctA"/>
    <property type="match status" value="1"/>
</dbReference>
<gene>
    <name evidence="3" type="ORF">GCM10011385_35770</name>
</gene>
<dbReference type="PANTHER" id="PTHR35342:SF5">
    <property type="entry name" value="TRICARBOXYLIC TRANSPORT PROTEIN"/>
    <property type="match status" value="1"/>
</dbReference>
<keyword evidence="1" id="KW-0472">Membrane</keyword>
<accession>A0A916W9M8</accession>
<dbReference type="EMBL" id="BMIF01000014">
    <property type="protein sequence ID" value="GGA78466.1"/>
    <property type="molecule type" value="Genomic_DNA"/>
</dbReference>
<feature type="transmembrane region" description="Helical" evidence="1">
    <location>
        <begin position="107"/>
        <end position="132"/>
    </location>
</feature>
<keyword evidence="4" id="KW-1185">Reference proteome</keyword>
<name>A0A916W9M8_9HYPH</name>